<proteinExistence type="predicted"/>
<accession>A0A6J0ZM15</accession>
<feature type="region of interest" description="Disordered" evidence="2">
    <location>
        <begin position="29"/>
        <end position="48"/>
    </location>
</feature>
<protein>
    <submittedName>
        <fullName evidence="4">Uncharacterized protein LOC110410507 isoform X2</fullName>
    </submittedName>
</protein>
<keyword evidence="3" id="KW-1185">Reference proteome</keyword>
<dbReference type="RefSeq" id="XP_021275913.1">
    <property type="nucleotide sequence ID" value="XM_021420238.1"/>
</dbReference>
<gene>
    <name evidence="4" type="primary">LOC110410507</name>
</gene>
<evidence type="ECO:0000313" key="3">
    <source>
        <dbReference type="Proteomes" id="UP000504621"/>
    </source>
</evidence>
<dbReference type="AlphaFoldDB" id="A0A6J0ZM15"/>
<feature type="coiled-coil region" evidence="1">
    <location>
        <begin position="138"/>
        <end position="169"/>
    </location>
</feature>
<sequence>MSREWITNEIWDALIDTVWGIEEWQNKSRKARQNRLTPKEGSIPKHTGGSVPFVVHAKRMEMYNSVLSQKYGEASSAQSEFDPHAWIEAIGGMETTCTHVYGFGTRVPVTALLNGTQSNAATSESACGPINANVTSPAIALEEKVKNLSNNLDKIHEEIREEIKNAMSESMSEFMACMEPMIVTNAISKQGNAGTSSLNIDK</sequence>
<dbReference type="Proteomes" id="UP000504621">
    <property type="component" value="Unplaced"/>
</dbReference>
<evidence type="ECO:0000313" key="4">
    <source>
        <dbReference type="RefSeq" id="XP_021275913.1"/>
    </source>
</evidence>
<name>A0A6J0ZM15_9ROSI</name>
<reference evidence="4" key="1">
    <citation type="submission" date="2025-08" db="UniProtKB">
        <authorList>
            <consortium name="RefSeq"/>
        </authorList>
    </citation>
    <scope>IDENTIFICATION</scope>
    <source>
        <tissue evidence="4">Leaf</tissue>
    </source>
</reference>
<keyword evidence="1" id="KW-0175">Coiled coil</keyword>
<evidence type="ECO:0000256" key="2">
    <source>
        <dbReference type="SAM" id="MobiDB-lite"/>
    </source>
</evidence>
<evidence type="ECO:0000256" key="1">
    <source>
        <dbReference type="SAM" id="Coils"/>
    </source>
</evidence>
<organism evidence="3 4">
    <name type="scientific">Herrania umbratica</name>
    <dbReference type="NCBI Taxonomy" id="108875"/>
    <lineage>
        <taxon>Eukaryota</taxon>
        <taxon>Viridiplantae</taxon>
        <taxon>Streptophyta</taxon>
        <taxon>Embryophyta</taxon>
        <taxon>Tracheophyta</taxon>
        <taxon>Spermatophyta</taxon>
        <taxon>Magnoliopsida</taxon>
        <taxon>eudicotyledons</taxon>
        <taxon>Gunneridae</taxon>
        <taxon>Pentapetalae</taxon>
        <taxon>rosids</taxon>
        <taxon>malvids</taxon>
        <taxon>Malvales</taxon>
        <taxon>Malvaceae</taxon>
        <taxon>Byttnerioideae</taxon>
        <taxon>Herrania</taxon>
    </lineage>
</organism>
<dbReference type="GeneID" id="110410507"/>